<keyword evidence="1" id="KW-0677">Repeat</keyword>
<dbReference type="CDD" id="cd12524">
    <property type="entry name" value="RRM1_MEI2_like"/>
    <property type="match status" value="1"/>
</dbReference>
<sequence length="968" mass="105864">MPSDITEQRAVSATSRFCDDISFPPEMNVGLQKLKSNHDNYPQGKSEMTASPGGILSASSPFQMNAKTGLPLSQTSLSGEITENLHFDGEEGITDVLKSTHERLNYNLRSWSDVHTQSPSGSYGLIGNKTLTNVASRESGLFSSSLSDIFSQKMRLLGNGVLSGQPINVGSLPEEEPYKSLEEIEADTIGNLLPDEDDLFSGVTDELGGSLHARTSDDFDDFDLFSSGGGMELEGDAHLVSEKRTSYMGVDLGHYFKGKVPFGEQSSRTLFVRNINSNVEDSELKALFEQYGDIRTLYTACKHRGFVMISYYDVRAAQNAMKALQNRSLRSRNLDIHYSFPKVNATDKDIGHATLMISGLNSSVLNDELKHIFGFYGEIKDIFESPEMDHIKFIEFYDVRAAESSLRELNKICIAGKQIKLEPCHPRIAACLLQQSQKGQDEPDIGHNLNDSLLARQKATLASRVMASGGSLENGYNQGFQSATQLPLNAYIDNNTLFPMNSSIHKTARGASAGKLSGVCESSNAVDAMKFASIPRFHPHSLPEYHGGLGNGSPYSFSSTISNMAPNIGTGSTEVSGNRHIQGLGSTGNLAEFNAGGNGSRPHGLYHMWNSSNLHQQHPSNAMLWKNTPSFVNGAGAPCIPQMPSFPGTPPHVLRATHVDHHVGSAPVVTASPWETQRSYLGESPEASGLRLGSLGSPGFPGAWQLHYPDFSPRNMFSHVGGNGAELISNAGQGSPKQLSHVFPGRLPMTSMSKFDSTNERMRNLYNRRSEANTNNADKKQFELDLGRILCGEDSRTTLMIKNIPNKYTSKMLLAAIDEQCRGTYDFLYLPIDFKNKCNVGYAFINMIDPAQIIPFHQAFHGKKWEKFNSEKVAVLAYARIQGKSALIAHFQNSSLMNEDKRCRPILFHTDGPNAGDPEPFPLGNNIRLRTGKSRASASEENRSQGNPLTSTSGEESANGIESSKNSD</sequence>
<dbReference type="InterPro" id="IPR034454">
    <property type="entry name" value="MEI2-like_RRM3"/>
</dbReference>
<proteinExistence type="predicted"/>
<comment type="function">
    <text evidence="4">Probable RNA-binding protein that plays a role in meiosis and vegetative growth.</text>
</comment>
<organism evidence="8 9">
    <name type="scientific">Lupinus albus</name>
    <name type="common">White lupine</name>
    <name type="synonym">Lupinus termis</name>
    <dbReference type="NCBI Taxonomy" id="3870"/>
    <lineage>
        <taxon>Eukaryota</taxon>
        <taxon>Viridiplantae</taxon>
        <taxon>Streptophyta</taxon>
        <taxon>Embryophyta</taxon>
        <taxon>Tracheophyta</taxon>
        <taxon>Spermatophyta</taxon>
        <taxon>Magnoliopsida</taxon>
        <taxon>eudicotyledons</taxon>
        <taxon>Gunneridae</taxon>
        <taxon>Pentapetalae</taxon>
        <taxon>rosids</taxon>
        <taxon>fabids</taxon>
        <taxon>Fabales</taxon>
        <taxon>Fabaceae</taxon>
        <taxon>Papilionoideae</taxon>
        <taxon>50 kb inversion clade</taxon>
        <taxon>genistoids sensu lato</taxon>
        <taxon>core genistoids</taxon>
        <taxon>Genisteae</taxon>
        <taxon>Lupinus</taxon>
    </lineage>
</organism>
<reference evidence="9" key="1">
    <citation type="journal article" date="2020" name="Nat. Commun.">
        <title>Genome sequence of the cluster root forming white lupin.</title>
        <authorList>
            <person name="Hufnagel B."/>
            <person name="Marques A."/>
            <person name="Soriano A."/>
            <person name="Marques L."/>
            <person name="Divol F."/>
            <person name="Doumas P."/>
            <person name="Sallet E."/>
            <person name="Mancinotti D."/>
            <person name="Carrere S."/>
            <person name="Marande W."/>
            <person name="Arribat S."/>
            <person name="Keller J."/>
            <person name="Huneau C."/>
            <person name="Blein T."/>
            <person name="Aime D."/>
            <person name="Laguerre M."/>
            <person name="Taylor J."/>
            <person name="Schubert V."/>
            <person name="Nelson M."/>
            <person name="Geu-Flores F."/>
            <person name="Crespi M."/>
            <person name="Gallardo-Guerrero K."/>
            <person name="Delaux P.-M."/>
            <person name="Salse J."/>
            <person name="Berges H."/>
            <person name="Guyot R."/>
            <person name="Gouzy J."/>
            <person name="Peret B."/>
        </authorList>
    </citation>
    <scope>NUCLEOTIDE SEQUENCE [LARGE SCALE GENOMIC DNA]</scope>
    <source>
        <strain evidence="9">cv. Amiga</strain>
    </source>
</reference>
<dbReference type="EMBL" id="WOCE01000008">
    <property type="protein sequence ID" value="KAE9608612.1"/>
    <property type="molecule type" value="Genomic_DNA"/>
</dbReference>
<accession>A0A6A4Q4I8</accession>
<feature type="compositionally biased region" description="Polar residues" evidence="6">
    <location>
        <begin position="944"/>
        <end position="968"/>
    </location>
</feature>
<dbReference type="SMART" id="SM00360">
    <property type="entry name" value="RRM"/>
    <property type="match status" value="3"/>
</dbReference>
<dbReference type="InterPro" id="IPR035979">
    <property type="entry name" value="RBD_domain_sf"/>
</dbReference>
<dbReference type="PROSITE" id="PS50102">
    <property type="entry name" value="RRM"/>
    <property type="match status" value="2"/>
</dbReference>
<dbReference type="SUPFAM" id="SSF54928">
    <property type="entry name" value="RNA-binding domain, RBD"/>
    <property type="match status" value="2"/>
</dbReference>
<dbReference type="InterPro" id="IPR007201">
    <property type="entry name" value="Mei2-like_Rrm_C"/>
</dbReference>
<comment type="caution">
    <text evidence="8">The sequence shown here is derived from an EMBL/GenBank/DDBJ whole genome shotgun (WGS) entry which is preliminary data.</text>
</comment>
<dbReference type="GO" id="GO:0051321">
    <property type="term" value="P:meiotic cell cycle"/>
    <property type="evidence" value="ECO:0007669"/>
    <property type="project" value="UniProtKB-KW"/>
</dbReference>
<dbReference type="Pfam" id="PF04059">
    <property type="entry name" value="RRM_2"/>
    <property type="match status" value="1"/>
</dbReference>
<feature type="region of interest" description="Disordered" evidence="6">
    <location>
        <begin position="907"/>
        <end position="968"/>
    </location>
</feature>
<evidence type="ECO:0000313" key="8">
    <source>
        <dbReference type="EMBL" id="KAE9608612.1"/>
    </source>
</evidence>
<dbReference type="CDD" id="cd12531">
    <property type="entry name" value="RRM3_MEI2_like"/>
    <property type="match status" value="1"/>
</dbReference>
<dbReference type="FunFam" id="3.30.70.330:FF:000101">
    <property type="entry name" value="Protein MEI2-like 1"/>
    <property type="match status" value="1"/>
</dbReference>
<dbReference type="Proteomes" id="UP000447434">
    <property type="component" value="Chromosome 8"/>
</dbReference>
<dbReference type="GO" id="GO:0045836">
    <property type="term" value="P:positive regulation of meiotic nuclear division"/>
    <property type="evidence" value="ECO:0007669"/>
    <property type="project" value="UniProtKB-ARBA"/>
</dbReference>
<name>A0A6A4Q4I8_LUPAL</name>
<dbReference type="InterPro" id="IPR034453">
    <property type="entry name" value="MEI2-like_RRM1"/>
</dbReference>
<dbReference type="GO" id="GO:0003723">
    <property type="term" value="F:RNA binding"/>
    <property type="evidence" value="ECO:0007669"/>
    <property type="project" value="UniProtKB-UniRule"/>
</dbReference>
<protein>
    <submittedName>
        <fullName evidence="8">Putative RNA recognition motif domain, mei2/Mei2-like RNA recognition</fullName>
    </submittedName>
</protein>
<dbReference type="AlphaFoldDB" id="A0A6A4Q4I8"/>
<evidence type="ECO:0000256" key="1">
    <source>
        <dbReference type="ARBA" id="ARBA00022737"/>
    </source>
</evidence>
<keyword evidence="2 5" id="KW-0694">RNA-binding</keyword>
<dbReference type="OrthoDB" id="417481at2759"/>
<dbReference type="PANTHER" id="PTHR23189">
    <property type="entry name" value="RNA RECOGNITION MOTIF-CONTAINING"/>
    <property type="match status" value="1"/>
</dbReference>
<evidence type="ECO:0000256" key="2">
    <source>
        <dbReference type="ARBA" id="ARBA00022884"/>
    </source>
</evidence>
<gene>
    <name evidence="8" type="ORF">Lalb_Chr08g0237551</name>
</gene>
<evidence type="ECO:0000259" key="7">
    <source>
        <dbReference type="PROSITE" id="PS50102"/>
    </source>
</evidence>
<dbReference type="InterPro" id="IPR012677">
    <property type="entry name" value="Nucleotide-bd_a/b_plait_sf"/>
</dbReference>
<dbReference type="FunFam" id="3.30.70.330:FF:000063">
    <property type="entry name" value="MEI2-like protein 5 isoform 2"/>
    <property type="match status" value="1"/>
</dbReference>
<dbReference type="Pfam" id="PF00076">
    <property type="entry name" value="RRM_1"/>
    <property type="match status" value="2"/>
</dbReference>
<dbReference type="GO" id="GO:0045927">
    <property type="term" value="P:positive regulation of growth"/>
    <property type="evidence" value="ECO:0007669"/>
    <property type="project" value="UniProtKB-ARBA"/>
</dbReference>
<evidence type="ECO:0000313" key="9">
    <source>
        <dbReference type="Proteomes" id="UP000447434"/>
    </source>
</evidence>
<dbReference type="Gene3D" id="3.30.70.330">
    <property type="match status" value="2"/>
</dbReference>
<evidence type="ECO:0000256" key="6">
    <source>
        <dbReference type="SAM" id="MobiDB-lite"/>
    </source>
</evidence>
<evidence type="ECO:0000256" key="3">
    <source>
        <dbReference type="ARBA" id="ARBA00023254"/>
    </source>
</evidence>
<dbReference type="InterPro" id="IPR000504">
    <property type="entry name" value="RRM_dom"/>
</dbReference>
<keyword evidence="9" id="KW-1185">Reference proteome</keyword>
<evidence type="ECO:0000256" key="4">
    <source>
        <dbReference type="ARBA" id="ARBA00058438"/>
    </source>
</evidence>
<keyword evidence="3" id="KW-0469">Meiosis</keyword>
<feature type="domain" description="RRM" evidence="7">
    <location>
        <begin position="268"/>
        <end position="341"/>
    </location>
</feature>
<evidence type="ECO:0000256" key="5">
    <source>
        <dbReference type="PROSITE-ProRule" id="PRU00176"/>
    </source>
</evidence>
<feature type="domain" description="RRM" evidence="7">
    <location>
        <begin position="353"/>
        <end position="426"/>
    </location>
</feature>